<comment type="caution">
    <text evidence="2">The sequence shown here is derived from an EMBL/GenBank/DDBJ whole genome shotgun (WGS) entry which is preliminary data.</text>
</comment>
<organism evidence="2 3">
    <name type="scientific">Stylosanthes scabra</name>
    <dbReference type="NCBI Taxonomy" id="79078"/>
    <lineage>
        <taxon>Eukaryota</taxon>
        <taxon>Viridiplantae</taxon>
        <taxon>Streptophyta</taxon>
        <taxon>Embryophyta</taxon>
        <taxon>Tracheophyta</taxon>
        <taxon>Spermatophyta</taxon>
        <taxon>Magnoliopsida</taxon>
        <taxon>eudicotyledons</taxon>
        <taxon>Gunneridae</taxon>
        <taxon>Pentapetalae</taxon>
        <taxon>rosids</taxon>
        <taxon>fabids</taxon>
        <taxon>Fabales</taxon>
        <taxon>Fabaceae</taxon>
        <taxon>Papilionoideae</taxon>
        <taxon>50 kb inversion clade</taxon>
        <taxon>dalbergioids sensu lato</taxon>
        <taxon>Dalbergieae</taxon>
        <taxon>Pterocarpus clade</taxon>
        <taxon>Stylosanthes</taxon>
    </lineage>
</organism>
<gene>
    <name evidence="2" type="ORF">PIB30_059398</name>
</gene>
<keyword evidence="3" id="KW-1185">Reference proteome</keyword>
<protein>
    <submittedName>
        <fullName evidence="2">Uncharacterized protein</fullName>
    </submittedName>
</protein>
<evidence type="ECO:0000256" key="1">
    <source>
        <dbReference type="SAM" id="MobiDB-lite"/>
    </source>
</evidence>
<dbReference type="Proteomes" id="UP001341840">
    <property type="component" value="Unassembled WGS sequence"/>
</dbReference>
<dbReference type="EMBL" id="JASCZI010151545">
    <property type="protein sequence ID" value="MED6173437.1"/>
    <property type="molecule type" value="Genomic_DNA"/>
</dbReference>
<evidence type="ECO:0000313" key="3">
    <source>
        <dbReference type="Proteomes" id="UP001341840"/>
    </source>
</evidence>
<feature type="region of interest" description="Disordered" evidence="1">
    <location>
        <begin position="203"/>
        <end position="227"/>
    </location>
</feature>
<proteinExistence type="predicted"/>
<name>A0ABU6VIP3_9FABA</name>
<accession>A0ABU6VIP3</accession>
<evidence type="ECO:0000313" key="2">
    <source>
        <dbReference type="EMBL" id="MED6173437.1"/>
    </source>
</evidence>
<sequence length="227" mass="23968">MVGHSLEGSDEGVVVGISGFVSFVVDYRCKFGSVRFFAVAEMDPTGSVNCRTILEHSTACSGVVVAKHHRNCEKMQPYYPLVTVGIHLTLGVACCPSLISFSIETILTKDLARIVDSDGATSNTPLAEVVALVLNINGRSFIDEGDDDDGILFELCSFEILGRCSQENRTPPENLQIGIASSNGHSSATIAVRAVARSHGNIAATSGGGLDTTGETRQKRPLLAASP</sequence>
<reference evidence="2 3" key="1">
    <citation type="journal article" date="2023" name="Plants (Basel)">
        <title>Bridging the Gap: Combining Genomics and Transcriptomics Approaches to Understand Stylosanthes scabra, an Orphan Legume from the Brazilian Caatinga.</title>
        <authorList>
            <person name="Ferreira-Neto J.R.C."/>
            <person name="da Silva M.D."/>
            <person name="Binneck E."/>
            <person name="de Melo N.F."/>
            <person name="da Silva R.H."/>
            <person name="de Melo A.L.T.M."/>
            <person name="Pandolfi V."/>
            <person name="Bustamante F.O."/>
            <person name="Brasileiro-Vidal A.C."/>
            <person name="Benko-Iseppon A.M."/>
        </authorList>
    </citation>
    <scope>NUCLEOTIDE SEQUENCE [LARGE SCALE GENOMIC DNA]</scope>
    <source>
        <tissue evidence="2">Leaves</tissue>
    </source>
</reference>